<feature type="region of interest" description="Disordered" evidence="1">
    <location>
        <begin position="1"/>
        <end position="33"/>
    </location>
</feature>
<name>A0A7S1FQN7_9STRA</name>
<sequence length="148" mass="17148">MAPHRSPKKRPPLRTARDVSPHPSSKHGETYSPDFRMCVQRMREIGAISMQEIAQLRKEFVFPSRRTDRRWLQRQGTLGHLHAFWRTRNGRAFVLHDQAAYFLGLYRIAYPNTTAAEVNAFLWNAVHDGGDAEGARFYPPSQILRCED</sequence>
<reference evidence="2" key="1">
    <citation type="submission" date="2021-01" db="EMBL/GenBank/DDBJ databases">
        <authorList>
            <person name="Corre E."/>
            <person name="Pelletier E."/>
            <person name="Niang G."/>
            <person name="Scheremetjew M."/>
            <person name="Finn R."/>
            <person name="Kale V."/>
            <person name="Holt S."/>
            <person name="Cochrane G."/>
            <person name="Meng A."/>
            <person name="Brown T."/>
            <person name="Cohen L."/>
        </authorList>
    </citation>
    <scope>NUCLEOTIDE SEQUENCE</scope>
    <source>
        <strain evidence="2">308</strain>
    </source>
</reference>
<gene>
    <name evidence="2" type="ORF">CHYS00102_LOCUS10714</name>
</gene>
<dbReference type="AlphaFoldDB" id="A0A7S1FQN7"/>
<organism evidence="2">
    <name type="scientific">Corethron hystrix</name>
    <dbReference type="NCBI Taxonomy" id="216773"/>
    <lineage>
        <taxon>Eukaryota</taxon>
        <taxon>Sar</taxon>
        <taxon>Stramenopiles</taxon>
        <taxon>Ochrophyta</taxon>
        <taxon>Bacillariophyta</taxon>
        <taxon>Coscinodiscophyceae</taxon>
        <taxon>Corethrophycidae</taxon>
        <taxon>Corethrales</taxon>
        <taxon>Corethraceae</taxon>
        <taxon>Corethron</taxon>
    </lineage>
</organism>
<evidence type="ECO:0000256" key="1">
    <source>
        <dbReference type="SAM" id="MobiDB-lite"/>
    </source>
</evidence>
<protein>
    <submittedName>
        <fullName evidence="2">Uncharacterized protein</fullName>
    </submittedName>
</protein>
<accession>A0A7S1FQN7</accession>
<evidence type="ECO:0000313" key="2">
    <source>
        <dbReference type="EMBL" id="CAD8883518.1"/>
    </source>
</evidence>
<feature type="compositionally biased region" description="Basic residues" evidence="1">
    <location>
        <begin position="1"/>
        <end position="12"/>
    </location>
</feature>
<proteinExistence type="predicted"/>
<dbReference type="EMBL" id="HBFR01014702">
    <property type="protein sequence ID" value="CAD8883518.1"/>
    <property type="molecule type" value="Transcribed_RNA"/>
</dbReference>